<dbReference type="GO" id="GO:0055088">
    <property type="term" value="P:lipid homeostasis"/>
    <property type="evidence" value="ECO:0007669"/>
    <property type="project" value="UniProtKB-ARBA"/>
</dbReference>
<feature type="transmembrane region" description="Helical" evidence="9">
    <location>
        <begin position="151"/>
        <end position="173"/>
    </location>
</feature>
<evidence type="ECO:0000256" key="6">
    <source>
        <dbReference type="ARBA" id="ARBA00038347"/>
    </source>
</evidence>
<dbReference type="GO" id="GO:0045121">
    <property type="term" value="C:membrane raft"/>
    <property type="evidence" value="ECO:0007669"/>
    <property type="project" value="UniProtKB-ARBA"/>
</dbReference>
<name>A0A2V1AWX8_9ASCO</name>
<dbReference type="GO" id="GO:0001765">
    <property type="term" value="P:membrane raft assembly"/>
    <property type="evidence" value="ECO:0007669"/>
    <property type="project" value="UniProtKB-ARBA"/>
</dbReference>
<dbReference type="InterPro" id="IPR036259">
    <property type="entry name" value="MFS_trans_sf"/>
</dbReference>
<feature type="transmembrane region" description="Helical" evidence="9">
    <location>
        <begin position="387"/>
        <end position="410"/>
    </location>
</feature>
<reference evidence="11 12" key="1">
    <citation type="submission" date="2017-12" db="EMBL/GenBank/DDBJ databases">
        <title>Genome Sequence of a Multidrug-Resistant Candida haemulonii Isolate from a Patient with Chronic Leg Ulcers in Israel.</title>
        <authorList>
            <person name="Chow N.A."/>
            <person name="Gade L."/>
            <person name="Batra D."/>
            <person name="Rowe L.A."/>
            <person name="Ben-Ami R."/>
            <person name="Loparev V.N."/>
            <person name="Litvintseva A.P."/>
        </authorList>
    </citation>
    <scope>NUCLEOTIDE SEQUENCE [LARGE SCALE GENOMIC DNA]</scope>
    <source>
        <strain evidence="11 12">B11899</strain>
    </source>
</reference>
<dbReference type="PANTHER" id="PTHR23502">
    <property type="entry name" value="MAJOR FACILITATOR SUPERFAMILY"/>
    <property type="match status" value="1"/>
</dbReference>
<comment type="similarity">
    <text evidence="6">Belongs to the major facilitator superfamily. CAR1 family.</text>
</comment>
<dbReference type="InterPro" id="IPR020846">
    <property type="entry name" value="MFS_dom"/>
</dbReference>
<keyword evidence="12" id="KW-1185">Reference proteome</keyword>
<keyword evidence="3 9" id="KW-0812">Transmembrane</keyword>
<evidence type="ECO:0000256" key="4">
    <source>
        <dbReference type="ARBA" id="ARBA00022989"/>
    </source>
</evidence>
<evidence type="ECO:0000256" key="5">
    <source>
        <dbReference type="ARBA" id="ARBA00023136"/>
    </source>
</evidence>
<proteinExistence type="inferred from homology"/>
<feature type="compositionally biased region" description="Basic and acidic residues" evidence="8">
    <location>
        <begin position="8"/>
        <end position="34"/>
    </location>
</feature>
<evidence type="ECO:0000256" key="9">
    <source>
        <dbReference type="SAM" id="Phobius"/>
    </source>
</evidence>
<gene>
    <name evidence="11" type="ORF">CXQ85_000847</name>
</gene>
<feature type="transmembrane region" description="Helical" evidence="9">
    <location>
        <begin position="454"/>
        <end position="471"/>
    </location>
</feature>
<dbReference type="Pfam" id="PF07690">
    <property type="entry name" value="MFS_1"/>
    <property type="match status" value="1"/>
</dbReference>
<dbReference type="RefSeq" id="XP_025342793.1">
    <property type="nucleotide sequence ID" value="XM_025484578.1"/>
</dbReference>
<dbReference type="OrthoDB" id="440553at2759"/>
<organism evidence="11 12">
    <name type="scientific">Candidozyma haemuli</name>
    <dbReference type="NCBI Taxonomy" id="45357"/>
    <lineage>
        <taxon>Eukaryota</taxon>
        <taxon>Fungi</taxon>
        <taxon>Dikarya</taxon>
        <taxon>Ascomycota</taxon>
        <taxon>Saccharomycotina</taxon>
        <taxon>Pichiomycetes</taxon>
        <taxon>Metschnikowiaceae</taxon>
        <taxon>Candidozyma</taxon>
    </lineage>
</organism>
<evidence type="ECO:0000313" key="11">
    <source>
        <dbReference type="EMBL" id="PVH21853.1"/>
    </source>
</evidence>
<feature type="domain" description="Major facilitator superfamily (MFS) profile" evidence="10">
    <location>
        <begin position="62"/>
        <end position="506"/>
    </location>
</feature>
<dbReference type="GO" id="GO:0005886">
    <property type="term" value="C:plasma membrane"/>
    <property type="evidence" value="ECO:0007669"/>
    <property type="project" value="TreeGrafter"/>
</dbReference>
<dbReference type="InterPro" id="IPR011701">
    <property type="entry name" value="MFS"/>
</dbReference>
<keyword evidence="5 9" id="KW-0472">Membrane</keyword>
<dbReference type="EMBL" id="PKFO01000005">
    <property type="protein sequence ID" value="PVH21853.1"/>
    <property type="molecule type" value="Genomic_DNA"/>
</dbReference>
<keyword evidence="2" id="KW-0813">Transport</keyword>
<dbReference type="Gene3D" id="1.20.1250.20">
    <property type="entry name" value="MFS general substrate transporter like domains"/>
    <property type="match status" value="1"/>
</dbReference>
<sequence>MSPSRSSSKSELHMDRIRHSSDSEQYRLSEESNHESSSSDANDKHSEVPPYTIFTHWRRYSLMFLLSISGIWSAISNSIYFPALPTLTKEFGVSSEAMNLTVVAYLVLQGITPTFAANFADTYGRRPMFLLAFCIYIGANIGLAVCDAYWLLIFLRCVQAAGIAQVIAINSGIAGDVCVPANRGFFVGVVSGMLLVGQAFGSLIGSALISRWSWRAVFVFLSIGAVVTLIFVFVLLTETCRSIVGNGSIRPKNLLYAAPALCLPSYKQYLNDDRTTLAPRVPLDFLAPWRILIQPTSIAVLLPSGLQFTAWTMCLTSLSTALEDDPWNYSVMHVGLMYLPQGICCLVASILSGRVLNDYYTWRRNKYEEKYKDIDKKSRPPFNKIRVRLDVAIVPTICTLLGLLLFGWMLDKQGSIVGVVIGSCFASFGSSSFIAIVTTMLVDLYPARGSASTACVNLVRCILGAAFVAALDQMEQTMGIGGVYTLMAGLCLVTNILLVGVVMQYSKRLKNGNL</sequence>
<feature type="transmembrane region" description="Helical" evidence="9">
    <location>
        <begin position="185"/>
        <end position="210"/>
    </location>
</feature>
<feature type="transmembrane region" description="Helical" evidence="9">
    <location>
        <begin position="298"/>
        <end position="318"/>
    </location>
</feature>
<feature type="transmembrane region" description="Helical" evidence="9">
    <location>
        <begin position="416"/>
        <end position="442"/>
    </location>
</feature>
<feature type="transmembrane region" description="Helical" evidence="9">
    <location>
        <begin position="338"/>
        <end position="356"/>
    </location>
</feature>
<evidence type="ECO:0000256" key="8">
    <source>
        <dbReference type="SAM" id="MobiDB-lite"/>
    </source>
</evidence>
<feature type="region of interest" description="Disordered" evidence="8">
    <location>
        <begin position="1"/>
        <end position="45"/>
    </location>
</feature>
<dbReference type="FunFam" id="1.20.1250.20:FF:000172">
    <property type="entry name" value="MFS multidrug resistance transporter"/>
    <property type="match status" value="1"/>
</dbReference>
<dbReference type="PANTHER" id="PTHR23502:SF51">
    <property type="entry name" value="QUINIDINE RESISTANCE PROTEIN 1-RELATED"/>
    <property type="match status" value="1"/>
</dbReference>
<dbReference type="STRING" id="45357.A0A2V1AWX8"/>
<dbReference type="SUPFAM" id="SSF103473">
    <property type="entry name" value="MFS general substrate transporter"/>
    <property type="match status" value="1"/>
</dbReference>
<dbReference type="VEuPathDB" id="FungiDB:CXQ85_000847"/>
<dbReference type="AlphaFoldDB" id="A0A2V1AWX8"/>
<evidence type="ECO:0000313" key="12">
    <source>
        <dbReference type="Proteomes" id="UP000244309"/>
    </source>
</evidence>
<comment type="caution">
    <text evidence="11">The sequence shown here is derived from an EMBL/GenBank/DDBJ whole genome shotgun (WGS) entry which is preliminary data.</text>
</comment>
<evidence type="ECO:0000259" key="10">
    <source>
        <dbReference type="PROSITE" id="PS50850"/>
    </source>
</evidence>
<protein>
    <recommendedName>
        <fullName evidence="10">Major facilitator superfamily (MFS) profile domain-containing protein</fullName>
    </recommendedName>
</protein>
<feature type="transmembrane region" description="Helical" evidence="9">
    <location>
        <begin position="62"/>
        <end position="82"/>
    </location>
</feature>
<keyword evidence="4 9" id="KW-1133">Transmembrane helix</keyword>
<dbReference type="Proteomes" id="UP000244309">
    <property type="component" value="Unassembled WGS sequence"/>
</dbReference>
<feature type="transmembrane region" description="Helical" evidence="9">
    <location>
        <begin position="483"/>
        <end position="503"/>
    </location>
</feature>
<comment type="subcellular location">
    <subcellularLocation>
        <location evidence="1">Membrane</location>
        <topology evidence="1">Multi-pass membrane protein</topology>
    </subcellularLocation>
</comment>
<accession>A0A2V1AWX8</accession>
<dbReference type="GeneID" id="37006178"/>
<dbReference type="PROSITE" id="PS50850">
    <property type="entry name" value="MFS"/>
    <property type="match status" value="1"/>
</dbReference>
<comment type="function">
    <text evidence="7">MFS antiporter that does not display functional linkage as drug transporter and performs functions that significantly affect biofilm development and virulence. No substrate for transport has been identified yet, but plays an important role in the growth in the host.</text>
</comment>
<evidence type="ECO:0000256" key="2">
    <source>
        <dbReference type="ARBA" id="ARBA00022448"/>
    </source>
</evidence>
<evidence type="ECO:0000256" key="7">
    <source>
        <dbReference type="ARBA" id="ARBA00053949"/>
    </source>
</evidence>
<dbReference type="GO" id="GO:0022857">
    <property type="term" value="F:transmembrane transporter activity"/>
    <property type="evidence" value="ECO:0007669"/>
    <property type="project" value="InterPro"/>
</dbReference>
<feature type="transmembrane region" description="Helical" evidence="9">
    <location>
        <begin position="127"/>
        <end position="145"/>
    </location>
</feature>
<evidence type="ECO:0000256" key="3">
    <source>
        <dbReference type="ARBA" id="ARBA00022692"/>
    </source>
</evidence>
<feature type="transmembrane region" description="Helical" evidence="9">
    <location>
        <begin position="216"/>
        <end position="236"/>
    </location>
</feature>
<feature type="transmembrane region" description="Helical" evidence="9">
    <location>
        <begin position="102"/>
        <end position="120"/>
    </location>
</feature>
<evidence type="ECO:0000256" key="1">
    <source>
        <dbReference type="ARBA" id="ARBA00004141"/>
    </source>
</evidence>